<dbReference type="Proteomes" id="UP000192573">
    <property type="component" value="Unassembled WGS sequence"/>
</dbReference>
<sequence>MTNVLLEGPGRTLECVYPKFMVDLVQGDETKRSGGFLQQQQRLRARLTQEVLSQTQLRAWVLAGVSSEHLVMRLKLVEKLAGMIDPGHLALVRIAEGLMFLQQTEHPRELSTPGLQQQINSLADWFTQRGAYKEKAVTQRGLTVQAGEHSEQIFTRWRAGAYDGWSLPGRCFVALEELRWGAFGDACRLANADVVSMLKDNLRTMAAQALADSVNAAPATRHYYHHWLSTPVVGGSAEHNDMLSWLGDWCDAQRHPVSWSVTQRWQNVALGMPRLCSAKRLVDAMVEEIFAPFPLIN</sequence>
<reference evidence="1 2" key="1">
    <citation type="submission" date="2017-03" db="EMBL/GenBank/DDBJ databases">
        <authorList>
            <person name="Afonso C.L."/>
            <person name="Miller P.J."/>
            <person name="Scott M.A."/>
            <person name="Spackman E."/>
            <person name="Goraichik I."/>
            <person name="Dimitrov K.M."/>
            <person name="Suarez D.L."/>
            <person name="Swayne D.E."/>
        </authorList>
    </citation>
    <scope>NUCLEOTIDE SEQUENCE [LARGE SCALE GENOMIC DNA]</scope>
    <source>
        <strain evidence="1 2">ATCC 51113</strain>
    </source>
</reference>
<evidence type="ECO:0000313" key="1">
    <source>
        <dbReference type="EMBL" id="OQM39482.1"/>
    </source>
</evidence>
<proteinExistence type="predicted"/>
<evidence type="ECO:0008006" key="3">
    <source>
        <dbReference type="Google" id="ProtNLM"/>
    </source>
</evidence>
<dbReference type="EMBL" id="NAEW01000022">
    <property type="protein sequence ID" value="OQM39482.1"/>
    <property type="molecule type" value="Genomic_DNA"/>
</dbReference>
<dbReference type="AlphaFoldDB" id="A0A1V8NST4"/>
<accession>A0A1V8NST4</accession>
<name>A0A1V8NST4_CITBR</name>
<evidence type="ECO:0000313" key="2">
    <source>
        <dbReference type="Proteomes" id="UP000192573"/>
    </source>
</evidence>
<organism evidence="1 2">
    <name type="scientific">Citrobacter braakii</name>
    <dbReference type="NCBI Taxonomy" id="57706"/>
    <lineage>
        <taxon>Bacteria</taxon>
        <taxon>Pseudomonadati</taxon>
        <taxon>Pseudomonadota</taxon>
        <taxon>Gammaproteobacteria</taxon>
        <taxon>Enterobacterales</taxon>
        <taxon>Enterobacteriaceae</taxon>
        <taxon>Citrobacter</taxon>
        <taxon>Citrobacter freundii complex</taxon>
    </lineage>
</organism>
<dbReference type="RefSeq" id="WP_080860683.1">
    <property type="nucleotide sequence ID" value="NZ_CP077405.1"/>
</dbReference>
<dbReference type="Pfam" id="PF13990">
    <property type="entry name" value="YjcZ"/>
    <property type="match status" value="1"/>
</dbReference>
<gene>
    <name evidence="1" type="ORF">BZK42_24575</name>
</gene>
<protein>
    <recommendedName>
        <fullName evidence="3">YjcZ-like family protein</fullName>
    </recommendedName>
</protein>
<dbReference type="InterPro" id="IPR025599">
    <property type="entry name" value="YjcZ"/>
</dbReference>
<comment type="caution">
    <text evidence="1">The sequence shown here is derived from an EMBL/GenBank/DDBJ whole genome shotgun (WGS) entry which is preliminary data.</text>
</comment>